<accession>A0ABT8MX82</accession>
<feature type="domain" description="HTH marR-type" evidence="4">
    <location>
        <begin position="1"/>
        <end position="135"/>
    </location>
</feature>
<dbReference type="SMART" id="SM00347">
    <property type="entry name" value="HTH_MARR"/>
    <property type="match status" value="1"/>
</dbReference>
<reference evidence="5 6" key="1">
    <citation type="submission" date="2023-06" db="EMBL/GenBank/DDBJ databases">
        <title>Novel species in genus Planococcus.</title>
        <authorList>
            <person name="Ning S."/>
        </authorList>
    </citation>
    <scope>NUCLEOTIDE SEQUENCE [LARGE SCALE GENOMIC DNA]</scope>
    <source>
        <strain evidence="5 6">N028</strain>
    </source>
</reference>
<dbReference type="PANTHER" id="PTHR42756:SF1">
    <property type="entry name" value="TRANSCRIPTIONAL REPRESSOR OF EMRAB OPERON"/>
    <property type="match status" value="1"/>
</dbReference>
<evidence type="ECO:0000256" key="1">
    <source>
        <dbReference type="ARBA" id="ARBA00023015"/>
    </source>
</evidence>
<organism evidence="5 6">
    <name type="scientific">Planococcus shixiaomingii</name>
    <dbReference type="NCBI Taxonomy" id="3058393"/>
    <lineage>
        <taxon>Bacteria</taxon>
        <taxon>Bacillati</taxon>
        <taxon>Bacillota</taxon>
        <taxon>Bacilli</taxon>
        <taxon>Bacillales</taxon>
        <taxon>Caryophanaceae</taxon>
        <taxon>Planococcus</taxon>
    </lineage>
</organism>
<dbReference type="PRINTS" id="PR00598">
    <property type="entry name" value="HTHMARR"/>
</dbReference>
<dbReference type="EMBL" id="JAUJWV010000001">
    <property type="protein sequence ID" value="MDN7240240.1"/>
    <property type="molecule type" value="Genomic_DNA"/>
</dbReference>
<name>A0ABT8MX82_9BACL</name>
<comment type="caution">
    <text evidence="5">The sequence shown here is derived from an EMBL/GenBank/DDBJ whole genome shotgun (WGS) entry which is preliminary data.</text>
</comment>
<evidence type="ECO:0000256" key="2">
    <source>
        <dbReference type="ARBA" id="ARBA00023125"/>
    </source>
</evidence>
<proteinExistence type="predicted"/>
<keyword evidence="2" id="KW-0238">DNA-binding</keyword>
<dbReference type="InterPro" id="IPR036390">
    <property type="entry name" value="WH_DNA-bd_sf"/>
</dbReference>
<dbReference type="InterPro" id="IPR000835">
    <property type="entry name" value="HTH_MarR-typ"/>
</dbReference>
<dbReference type="InterPro" id="IPR036388">
    <property type="entry name" value="WH-like_DNA-bd_sf"/>
</dbReference>
<dbReference type="SUPFAM" id="SSF46785">
    <property type="entry name" value="Winged helix' DNA-binding domain"/>
    <property type="match status" value="1"/>
</dbReference>
<dbReference type="PROSITE" id="PS50995">
    <property type="entry name" value="HTH_MARR_2"/>
    <property type="match status" value="1"/>
</dbReference>
<dbReference type="Pfam" id="PF01047">
    <property type="entry name" value="MarR"/>
    <property type="match status" value="1"/>
</dbReference>
<sequence length="149" mass="17159">METKRDTFQTMMKRFGLLNKNSCMVGGLEITLVQSHILYEIDKREEPSMQEVAETLGIDISTFSRQIQTLIKMKLVRKTPSSQDKRIYLLSLTTEGKFVAATVEESMEQHLDEIFSHMSEFEQETVLHSMKVLNEAMAKSTVCCKPIYK</sequence>
<keyword evidence="1" id="KW-0805">Transcription regulation</keyword>
<evidence type="ECO:0000313" key="5">
    <source>
        <dbReference type="EMBL" id="MDN7240240.1"/>
    </source>
</evidence>
<dbReference type="Gene3D" id="1.10.10.10">
    <property type="entry name" value="Winged helix-like DNA-binding domain superfamily/Winged helix DNA-binding domain"/>
    <property type="match status" value="1"/>
</dbReference>
<dbReference type="PANTHER" id="PTHR42756">
    <property type="entry name" value="TRANSCRIPTIONAL REGULATOR, MARR"/>
    <property type="match status" value="1"/>
</dbReference>
<gene>
    <name evidence="5" type="ORF">QWY14_00490</name>
</gene>
<dbReference type="Proteomes" id="UP001172055">
    <property type="component" value="Unassembled WGS sequence"/>
</dbReference>
<evidence type="ECO:0000259" key="4">
    <source>
        <dbReference type="PROSITE" id="PS50995"/>
    </source>
</evidence>
<keyword evidence="3" id="KW-0804">Transcription</keyword>
<evidence type="ECO:0000256" key="3">
    <source>
        <dbReference type="ARBA" id="ARBA00023163"/>
    </source>
</evidence>
<evidence type="ECO:0000313" key="6">
    <source>
        <dbReference type="Proteomes" id="UP001172055"/>
    </source>
</evidence>
<keyword evidence="6" id="KW-1185">Reference proteome</keyword>
<protein>
    <submittedName>
        <fullName evidence="5">MarR family winged helix-turn-helix transcriptional regulator</fullName>
    </submittedName>
</protein>
<dbReference type="RefSeq" id="WP_300987940.1">
    <property type="nucleotide sequence ID" value="NZ_CP129236.1"/>
</dbReference>